<evidence type="ECO:0000256" key="3">
    <source>
        <dbReference type="ARBA" id="ARBA00022679"/>
    </source>
</evidence>
<dbReference type="OrthoDB" id="9766971at2"/>
<keyword evidence="4" id="KW-0472">Membrane</keyword>
<dbReference type="Gene3D" id="3.90.550.10">
    <property type="entry name" value="Spore Coat Polysaccharide Biosynthesis Protein SpsA, Chain A"/>
    <property type="match status" value="1"/>
</dbReference>
<keyword evidence="3 6" id="KW-0808">Transferase</keyword>
<keyword evidence="4" id="KW-0812">Transmembrane</keyword>
<evidence type="ECO:0000313" key="7">
    <source>
        <dbReference type="Proteomes" id="UP000295793"/>
    </source>
</evidence>
<evidence type="ECO:0000313" key="6">
    <source>
        <dbReference type="EMBL" id="TCS40300.1"/>
    </source>
</evidence>
<comment type="caution">
    <text evidence="6">The sequence shown here is derived from an EMBL/GenBank/DDBJ whole genome shotgun (WGS) entry which is preliminary data.</text>
</comment>
<dbReference type="CDD" id="cd06439">
    <property type="entry name" value="CESA_like_1"/>
    <property type="match status" value="1"/>
</dbReference>
<dbReference type="InterPro" id="IPR001173">
    <property type="entry name" value="Glyco_trans_2-like"/>
</dbReference>
<dbReference type="RefSeq" id="WP_132701815.1">
    <property type="nucleotide sequence ID" value="NZ_SLZR01000009.1"/>
</dbReference>
<dbReference type="PANTHER" id="PTHR43630:SF1">
    <property type="entry name" value="POLY-BETA-1,6-N-ACETYL-D-GLUCOSAMINE SYNTHASE"/>
    <property type="match status" value="1"/>
</dbReference>
<feature type="transmembrane region" description="Helical" evidence="4">
    <location>
        <begin position="6"/>
        <end position="24"/>
    </location>
</feature>
<sequence>MITVLFWLLAICSVYSYFIYPLILKLLPNKKALLVVGESEPEKVKSYRYTLIVAAFNEEKRIEQKLQNMLELTFDSDRLEFIVASDCSDDGTDDIVKSYQEKGIGFVRATERLGKENAQLLAIKQAKGDILVFSDVATIMEPDALNKLERYFTDSSVGAVSSEDRFVSQQGEVAGEGAYLKYEMWLRKQESQLGGLIGLSGSFFAARKQVCEYWDTQMCSDFNTAFNCARGGYRSVSAPDVLGFYKDLADPSKEYARKVRTVLRGMTGLARHKEVLNFSKYGLFAFQVFSHKLMRWGVPWFLMALLIVSVLMADNGWFYQLALLGQILFYGVALFAHLSERFRSIGPVKLVYFFVQVNIALIDSAIKYFSGTRMTTWKPSAR</sequence>
<keyword evidence="2" id="KW-0328">Glycosyltransferase</keyword>
<dbReference type="SUPFAM" id="SSF53448">
    <property type="entry name" value="Nucleotide-diphospho-sugar transferases"/>
    <property type="match status" value="1"/>
</dbReference>
<dbReference type="InterPro" id="IPR029044">
    <property type="entry name" value="Nucleotide-diphossugar_trans"/>
</dbReference>
<dbReference type="PANTHER" id="PTHR43630">
    <property type="entry name" value="POLY-BETA-1,6-N-ACETYL-D-GLUCOSAMINE SYNTHASE"/>
    <property type="match status" value="1"/>
</dbReference>
<evidence type="ECO:0000256" key="4">
    <source>
        <dbReference type="SAM" id="Phobius"/>
    </source>
</evidence>
<proteinExistence type="inferred from homology"/>
<gene>
    <name evidence="6" type="ORF">BCF53_1099</name>
</gene>
<dbReference type="EMBL" id="SLZR01000009">
    <property type="protein sequence ID" value="TCS40300.1"/>
    <property type="molecule type" value="Genomic_DNA"/>
</dbReference>
<feature type="transmembrane region" description="Helical" evidence="4">
    <location>
        <begin position="293"/>
        <end position="311"/>
    </location>
</feature>
<comment type="similarity">
    <text evidence="1">Belongs to the glycosyltransferase 2 family.</text>
</comment>
<dbReference type="Pfam" id="PF00535">
    <property type="entry name" value="Glycos_transf_2"/>
    <property type="match status" value="1"/>
</dbReference>
<evidence type="ECO:0000256" key="2">
    <source>
        <dbReference type="ARBA" id="ARBA00022676"/>
    </source>
</evidence>
<feature type="domain" description="Glycosyltransferase 2-like" evidence="5">
    <location>
        <begin position="51"/>
        <end position="163"/>
    </location>
</feature>
<dbReference type="AlphaFoldDB" id="A0A4R3I3Y9"/>
<reference evidence="6 7" key="1">
    <citation type="submission" date="2019-03" db="EMBL/GenBank/DDBJ databases">
        <title>Genomic Encyclopedia of Archaeal and Bacterial Type Strains, Phase II (KMG-II): from individual species to whole genera.</title>
        <authorList>
            <person name="Goeker M."/>
        </authorList>
    </citation>
    <scope>NUCLEOTIDE SEQUENCE [LARGE SCALE GENOMIC DNA]</scope>
    <source>
        <strain evidence="6 7">DSM 15388</strain>
    </source>
</reference>
<evidence type="ECO:0000259" key="5">
    <source>
        <dbReference type="Pfam" id="PF00535"/>
    </source>
</evidence>
<feature type="transmembrane region" description="Helical" evidence="4">
    <location>
        <begin position="317"/>
        <end position="338"/>
    </location>
</feature>
<dbReference type="Proteomes" id="UP000295793">
    <property type="component" value="Unassembled WGS sequence"/>
</dbReference>
<evidence type="ECO:0000256" key="1">
    <source>
        <dbReference type="ARBA" id="ARBA00006739"/>
    </source>
</evidence>
<organism evidence="6 7">
    <name type="scientific">Reinekea marinisedimentorum</name>
    <dbReference type="NCBI Taxonomy" id="230495"/>
    <lineage>
        <taxon>Bacteria</taxon>
        <taxon>Pseudomonadati</taxon>
        <taxon>Pseudomonadota</taxon>
        <taxon>Gammaproteobacteria</taxon>
        <taxon>Oceanospirillales</taxon>
        <taxon>Saccharospirillaceae</taxon>
        <taxon>Reinekea</taxon>
    </lineage>
</organism>
<name>A0A4R3I3Y9_9GAMM</name>
<keyword evidence="7" id="KW-1185">Reference proteome</keyword>
<protein>
    <submittedName>
        <fullName evidence="6">Cellulose synthase/poly-beta-1,6-N-acetylglucosamine synthase-like glycosyltransferase</fullName>
    </submittedName>
</protein>
<dbReference type="GO" id="GO:0016757">
    <property type="term" value="F:glycosyltransferase activity"/>
    <property type="evidence" value="ECO:0007669"/>
    <property type="project" value="UniProtKB-KW"/>
</dbReference>
<keyword evidence="4" id="KW-1133">Transmembrane helix</keyword>
<accession>A0A4R3I3Y9</accession>